<dbReference type="InterPro" id="IPR023696">
    <property type="entry name" value="Ureohydrolase_dom_sf"/>
</dbReference>
<dbReference type="InterPro" id="IPR037138">
    <property type="entry name" value="His_deacetylse_dom_sf"/>
</dbReference>
<dbReference type="Proteomes" id="UP001233999">
    <property type="component" value="Unassembled WGS sequence"/>
</dbReference>
<keyword evidence="7" id="KW-0805">Transcription regulation</keyword>
<feature type="non-terminal residue" evidence="12">
    <location>
        <position position="671"/>
    </location>
</feature>
<keyword evidence="10" id="KW-0175">Coiled coil</keyword>
<keyword evidence="8" id="KW-0804">Transcription</keyword>
<evidence type="ECO:0000256" key="11">
    <source>
        <dbReference type="SAM" id="MobiDB-lite"/>
    </source>
</evidence>
<dbReference type="AlphaFoldDB" id="A0AAD8A775"/>
<comment type="similarity">
    <text evidence="2">Belongs to the histone deacetylase family. HD type 2 subfamily.</text>
</comment>
<dbReference type="Gene3D" id="3.40.800.20">
    <property type="entry name" value="Histone deacetylase domain"/>
    <property type="match status" value="1"/>
</dbReference>
<evidence type="ECO:0000256" key="7">
    <source>
        <dbReference type="ARBA" id="ARBA00023015"/>
    </source>
</evidence>
<keyword evidence="5" id="KW-0378">Hydrolase</keyword>
<feature type="region of interest" description="Disordered" evidence="11">
    <location>
        <begin position="223"/>
        <end position="333"/>
    </location>
</feature>
<feature type="non-terminal residue" evidence="12">
    <location>
        <position position="1"/>
    </location>
</feature>
<evidence type="ECO:0000256" key="9">
    <source>
        <dbReference type="ARBA" id="ARBA00023242"/>
    </source>
</evidence>
<dbReference type="SUPFAM" id="SSF52768">
    <property type="entry name" value="Arginase/deacetylase"/>
    <property type="match status" value="1"/>
</dbReference>
<comment type="caution">
    <text evidence="12">The sequence shown here is derived from an EMBL/GenBank/DDBJ whole genome shotgun (WGS) entry which is preliminary data.</text>
</comment>
<evidence type="ECO:0000256" key="1">
    <source>
        <dbReference type="ARBA" id="ARBA00004123"/>
    </source>
</evidence>
<feature type="compositionally biased region" description="Basic residues" evidence="11">
    <location>
        <begin position="229"/>
        <end position="243"/>
    </location>
</feature>
<feature type="compositionally biased region" description="Low complexity" evidence="11">
    <location>
        <begin position="293"/>
        <end position="312"/>
    </location>
</feature>
<evidence type="ECO:0000313" key="12">
    <source>
        <dbReference type="EMBL" id="KAJ9593281.1"/>
    </source>
</evidence>
<dbReference type="EMBL" id="JASPKZ010003449">
    <property type="protein sequence ID" value="KAJ9593281.1"/>
    <property type="molecule type" value="Genomic_DNA"/>
</dbReference>
<evidence type="ECO:0000256" key="5">
    <source>
        <dbReference type="ARBA" id="ARBA00022801"/>
    </source>
</evidence>
<evidence type="ECO:0000256" key="8">
    <source>
        <dbReference type="ARBA" id="ARBA00023163"/>
    </source>
</evidence>
<feature type="coiled-coil region" evidence="10">
    <location>
        <begin position="59"/>
        <end position="115"/>
    </location>
</feature>
<dbReference type="PANTHER" id="PTHR45364:SF12">
    <property type="entry name" value="HISTONE DEACETYLASE"/>
    <property type="match status" value="1"/>
</dbReference>
<evidence type="ECO:0000313" key="13">
    <source>
        <dbReference type="Proteomes" id="UP001233999"/>
    </source>
</evidence>
<feature type="compositionally biased region" description="Basic and acidic residues" evidence="11">
    <location>
        <begin position="510"/>
        <end position="529"/>
    </location>
</feature>
<sequence>KMSPGLRESAGSKTCINWTILGSRITSTDQPNGIEITVHVLSKQVILKKQQQLQQQILLQHFQAQQAQLAEQHEQQLRQHLKEFWEQQKQLEEQRERHEKEKLEALKKKEKHEQSAVASTEVKQKLQGFLLNKKQREAAAAANGALPVSSQSGFRSWSVLQAPQGSDASSSTSNLNPAAGVAHPYRLQPMMPKFDDDFPLRKTASEPNLLKVRLKQRVIERRNSPMSMARRKDRLLSTLKRKSQLAIDTTNSNPDSGPNSPPNVVNAQASPTAGRNTPILEEGEVSPYGPLASSSQQGSMSDLSLYSSPSMPNISLGRPPVHSSSSEGAKLAPVSEAEVRAAFTARLGMPLTGQMLPGTLPFYPTLPVIDGEYSNPSSPGYIHKQMQSLEQARPGNILPSVYQGAPITDTQVAHARLNKQGHRPLGRTQSAPLPLGHPMLAGSSITIVPTHYEEYMPDKQVYDQQQQAHNFLKQQIRQTVLTRAGSRGQSSGGQLDEAPETEESTEVIDLTDRKGSEESEISKQQRDREQFLQQQRDLMMRHTLQVSEGSAFSPRSSHIARPLSRALSSPLVALGSSDIPPSSCVAVSNHCSSKVGVVTTGLAFDSLMLKHACICGDNSSHPEHGGRLQSVWARLMETGLVQRCDRVRSRKATLEEIQSCHSEAHTLLFEL</sequence>
<feature type="compositionally biased region" description="Acidic residues" evidence="11">
    <location>
        <begin position="497"/>
        <end position="506"/>
    </location>
</feature>
<evidence type="ECO:0000256" key="2">
    <source>
        <dbReference type="ARBA" id="ARBA00007738"/>
    </source>
</evidence>
<feature type="region of interest" description="Disordered" evidence="11">
    <location>
        <begin position="482"/>
        <end position="529"/>
    </location>
</feature>
<evidence type="ECO:0000256" key="6">
    <source>
        <dbReference type="ARBA" id="ARBA00022853"/>
    </source>
</evidence>
<evidence type="ECO:0000256" key="4">
    <source>
        <dbReference type="ARBA" id="ARBA00022491"/>
    </source>
</evidence>
<comment type="subcellular location">
    <subcellularLocation>
        <location evidence="1">Nucleus</location>
    </subcellularLocation>
</comment>
<protein>
    <recommendedName>
        <fullName evidence="3">histone deacetylase</fullName>
        <ecNumber evidence="3">3.5.1.98</ecNumber>
    </recommendedName>
</protein>
<reference evidence="12" key="2">
    <citation type="submission" date="2023-05" db="EMBL/GenBank/DDBJ databases">
        <authorList>
            <person name="Fouks B."/>
        </authorList>
    </citation>
    <scope>NUCLEOTIDE SEQUENCE</scope>
    <source>
        <strain evidence="12">Stay&amp;Tobe</strain>
        <tissue evidence="12">Testes</tissue>
    </source>
</reference>
<feature type="compositionally biased region" description="Low complexity" evidence="11">
    <location>
        <begin position="485"/>
        <end position="494"/>
    </location>
</feature>
<feature type="compositionally biased region" description="Polar residues" evidence="11">
    <location>
        <begin position="265"/>
        <end position="275"/>
    </location>
</feature>
<name>A0AAD8A775_DIPPU</name>
<gene>
    <name evidence="12" type="ORF">L9F63_015156</name>
</gene>
<dbReference type="GO" id="GO:0141221">
    <property type="term" value="F:histone deacetylase activity, hydrolytic mechanism"/>
    <property type="evidence" value="ECO:0007669"/>
    <property type="project" value="UniProtKB-EC"/>
</dbReference>
<dbReference type="GO" id="GO:0005634">
    <property type="term" value="C:nucleus"/>
    <property type="evidence" value="ECO:0007669"/>
    <property type="project" value="UniProtKB-SubCell"/>
</dbReference>
<reference evidence="12" key="1">
    <citation type="journal article" date="2023" name="IScience">
        <title>Live-bearing cockroach genome reveals convergent evolutionary mechanisms linked to viviparity in insects and beyond.</title>
        <authorList>
            <person name="Fouks B."/>
            <person name="Harrison M.C."/>
            <person name="Mikhailova A.A."/>
            <person name="Marchal E."/>
            <person name="English S."/>
            <person name="Carruthers M."/>
            <person name="Jennings E.C."/>
            <person name="Chiamaka E.L."/>
            <person name="Frigard R.A."/>
            <person name="Pippel M."/>
            <person name="Attardo G.M."/>
            <person name="Benoit J.B."/>
            <person name="Bornberg-Bauer E."/>
            <person name="Tobe S.S."/>
        </authorList>
    </citation>
    <scope>NUCLEOTIDE SEQUENCE</scope>
    <source>
        <strain evidence="12">Stay&amp;Tobe</strain>
    </source>
</reference>
<dbReference type="PANTHER" id="PTHR45364">
    <property type="entry name" value="HISTONE DEACETYLASE 9-RELATED"/>
    <property type="match status" value="1"/>
</dbReference>
<keyword evidence="6" id="KW-0156">Chromatin regulator</keyword>
<accession>A0AAD8A775</accession>
<keyword evidence="4" id="KW-0678">Repressor</keyword>
<keyword evidence="13" id="KW-1185">Reference proteome</keyword>
<proteinExistence type="inferred from homology"/>
<keyword evidence="9" id="KW-0539">Nucleus</keyword>
<evidence type="ECO:0000256" key="10">
    <source>
        <dbReference type="SAM" id="Coils"/>
    </source>
</evidence>
<organism evidence="12 13">
    <name type="scientific">Diploptera punctata</name>
    <name type="common">Pacific beetle cockroach</name>
    <dbReference type="NCBI Taxonomy" id="6984"/>
    <lineage>
        <taxon>Eukaryota</taxon>
        <taxon>Metazoa</taxon>
        <taxon>Ecdysozoa</taxon>
        <taxon>Arthropoda</taxon>
        <taxon>Hexapoda</taxon>
        <taxon>Insecta</taxon>
        <taxon>Pterygota</taxon>
        <taxon>Neoptera</taxon>
        <taxon>Polyneoptera</taxon>
        <taxon>Dictyoptera</taxon>
        <taxon>Blattodea</taxon>
        <taxon>Blaberoidea</taxon>
        <taxon>Blaberidae</taxon>
        <taxon>Diplopterinae</taxon>
        <taxon>Diploptera</taxon>
    </lineage>
</organism>
<evidence type="ECO:0000256" key="3">
    <source>
        <dbReference type="ARBA" id="ARBA00012111"/>
    </source>
</evidence>
<dbReference type="EC" id="3.5.1.98" evidence="3"/>